<name>A0A4D6NA33_VIGUN</name>
<evidence type="ECO:0000313" key="1">
    <source>
        <dbReference type="EMBL" id="QCE09721.1"/>
    </source>
</evidence>
<dbReference type="AlphaFoldDB" id="A0A4D6NA33"/>
<proteinExistence type="predicted"/>
<dbReference type="Proteomes" id="UP000501690">
    <property type="component" value="Linkage Group LG10"/>
</dbReference>
<evidence type="ECO:0000313" key="2">
    <source>
        <dbReference type="Proteomes" id="UP000501690"/>
    </source>
</evidence>
<protein>
    <submittedName>
        <fullName evidence="1">Uncharacterized protein</fullName>
    </submittedName>
</protein>
<reference evidence="1 2" key="1">
    <citation type="submission" date="2019-04" db="EMBL/GenBank/DDBJ databases">
        <title>An improved genome assembly and genetic linkage map for asparagus bean, Vigna unguiculata ssp. sesquipedialis.</title>
        <authorList>
            <person name="Xia Q."/>
            <person name="Zhang R."/>
            <person name="Dong Y."/>
        </authorList>
    </citation>
    <scope>NUCLEOTIDE SEQUENCE [LARGE SCALE GENOMIC DNA]</scope>
    <source>
        <tissue evidence="1">Leaf</tissue>
    </source>
</reference>
<accession>A0A4D6NA33</accession>
<dbReference type="EMBL" id="CP039354">
    <property type="protein sequence ID" value="QCE09721.1"/>
    <property type="molecule type" value="Genomic_DNA"/>
</dbReference>
<keyword evidence="2" id="KW-1185">Reference proteome</keyword>
<gene>
    <name evidence="1" type="ORF">DEO72_LG10g943</name>
</gene>
<sequence length="66" mass="7497">MIELNDVVDPAPPQWPASQCNDAEQVRQCDVGVAERFHRCSPGPMRCKYGAVAMELSATRFLRQRY</sequence>
<organism evidence="1 2">
    <name type="scientific">Vigna unguiculata</name>
    <name type="common">Cowpea</name>
    <dbReference type="NCBI Taxonomy" id="3917"/>
    <lineage>
        <taxon>Eukaryota</taxon>
        <taxon>Viridiplantae</taxon>
        <taxon>Streptophyta</taxon>
        <taxon>Embryophyta</taxon>
        <taxon>Tracheophyta</taxon>
        <taxon>Spermatophyta</taxon>
        <taxon>Magnoliopsida</taxon>
        <taxon>eudicotyledons</taxon>
        <taxon>Gunneridae</taxon>
        <taxon>Pentapetalae</taxon>
        <taxon>rosids</taxon>
        <taxon>fabids</taxon>
        <taxon>Fabales</taxon>
        <taxon>Fabaceae</taxon>
        <taxon>Papilionoideae</taxon>
        <taxon>50 kb inversion clade</taxon>
        <taxon>NPAAA clade</taxon>
        <taxon>indigoferoid/millettioid clade</taxon>
        <taxon>Phaseoleae</taxon>
        <taxon>Vigna</taxon>
    </lineage>
</organism>